<proteinExistence type="predicted"/>
<feature type="transmembrane region" description="Helical" evidence="1">
    <location>
        <begin position="51"/>
        <end position="76"/>
    </location>
</feature>
<keyword evidence="1" id="KW-0812">Transmembrane</keyword>
<protein>
    <submittedName>
        <fullName evidence="2">Uncharacterized protein</fullName>
    </submittedName>
</protein>
<dbReference type="EMBL" id="BPLR01007998">
    <property type="protein sequence ID" value="GIY21298.1"/>
    <property type="molecule type" value="Genomic_DNA"/>
</dbReference>
<keyword evidence="3" id="KW-1185">Reference proteome</keyword>
<evidence type="ECO:0000313" key="3">
    <source>
        <dbReference type="Proteomes" id="UP001054945"/>
    </source>
</evidence>
<comment type="caution">
    <text evidence="2">The sequence shown here is derived from an EMBL/GenBank/DDBJ whole genome shotgun (WGS) entry which is preliminary data.</text>
</comment>
<name>A0AAV4RHA1_CAEEX</name>
<evidence type="ECO:0000313" key="2">
    <source>
        <dbReference type="EMBL" id="GIY21298.1"/>
    </source>
</evidence>
<accession>A0AAV4RHA1</accession>
<organism evidence="2 3">
    <name type="scientific">Caerostris extrusa</name>
    <name type="common">Bark spider</name>
    <name type="synonym">Caerostris bankana</name>
    <dbReference type="NCBI Taxonomy" id="172846"/>
    <lineage>
        <taxon>Eukaryota</taxon>
        <taxon>Metazoa</taxon>
        <taxon>Ecdysozoa</taxon>
        <taxon>Arthropoda</taxon>
        <taxon>Chelicerata</taxon>
        <taxon>Arachnida</taxon>
        <taxon>Araneae</taxon>
        <taxon>Araneomorphae</taxon>
        <taxon>Entelegynae</taxon>
        <taxon>Araneoidea</taxon>
        <taxon>Araneidae</taxon>
        <taxon>Caerostris</taxon>
    </lineage>
</organism>
<sequence length="156" mass="18656">MDNQTLLRLAHSDPKIKKNVRWSFCERYDPRKPGHYRSFIMNTNLSTSIGLHWQAVFFLITIEAVFSFVLMGPYPIEFIRKIHRSKFHSSGIEFAWSYKPPKQHLLRLRANLIGLEENIRIPKTERWISHRPLQSIRYDIDFETSSAQLYSYREIE</sequence>
<keyword evidence="1" id="KW-1133">Transmembrane helix</keyword>
<keyword evidence="1" id="KW-0472">Membrane</keyword>
<gene>
    <name evidence="2" type="ORF">CEXT_163681</name>
</gene>
<evidence type="ECO:0000256" key="1">
    <source>
        <dbReference type="SAM" id="Phobius"/>
    </source>
</evidence>
<reference evidence="2 3" key="1">
    <citation type="submission" date="2021-06" db="EMBL/GenBank/DDBJ databases">
        <title>Caerostris extrusa draft genome.</title>
        <authorList>
            <person name="Kono N."/>
            <person name="Arakawa K."/>
        </authorList>
    </citation>
    <scope>NUCLEOTIDE SEQUENCE [LARGE SCALE GENOMIC DNA]</scope>
</reference>
<dbReference type="Proteomes" id="UP001054945">
    <property type="component" value="Unassembled WGS sequence"/>
</dbReference>
<dbReference type="AlphaFoldDB" id="A0AAV4RHA1"/>